<dbReference type="Pfam" id="PF02464">
    <property type="entry name" value="CinA"/>
    <property type="match status" value="1"/>
</dbReference>
<dbReference type="InterPro" id="IPR050101">
    <property type="entry name" value="CinA"/>
</dbReference>
<dbReference type="Gene3D" id="3.90.950.20">
    <property type="entry name" value="CinA-like"/>
    <property type="match status" value="1"/>
</dbReference>
<reference evidence="3 4" key="1">
    <citation type="submission" date="2019-08" db="EMBL/GenBank/DDBJ databases">
        <title>Draft genome sequence of Ulvibacter marinus type strain NBRC 109484.</title>
        <authorList>
            <person name="Kawano K."/>
            <person name="Ushijima N."/>
            <person name="Kihara M."/>
            <person name="Itoh H."/>
        </authorList>
    </citation>
    <scope>NUCLEOTIDE SEQUENCE [LARGE SCALE GENOMIC DNA]</scope>
    <source>
        <strain evidence="3 4">NBRC 109484</strain>
    </source>
</reference>
<dbReference type="PANTHER" id="PTHR13939">
    <property type="entry name" value="NICOTINAMIDE-NUCLEOTIDE AMIDOHYDROLASE PNCC"/>
    <property type="match status" value="1"/>
</dbReference>
<dbReference type="CDD" id="cd00885">
    <property type="entry name" value="cinA"/>
    <property type="match status" value="1"/>
</dbReference>
<dbReference type="SUPFAM" id="SSF142433">
    <property type="entry name" value="CinA-like"/>
    <property type="match status" value="1"/>
</dbReference>
<keyword evidence="4" id="KW-1185">Reference proteome</keyword>
<dbReference type="OrthoDB" id="9801454at2"/>
<dbReference type="RefSeq" id="WP_151673028.1">
    <property type="nucleotide sequence ID" value="NZ_BKCG01000002.1"/>
</dbReference>
<evidence type="ECO:0000313" key="3">
    <source>
        <dbReference type="EMBL" id="GER58947.1"/>
    </source>
</evidence>
<sequence>MLAEIITIGDEILIGQIVDTNSVFISKELNKIGVKVYQITSIQDEKQHIVNAFNEAMSRVDLVLITGGLGPTKDDITKQTFLDFFQDTLVENTDVLENVKLIFTKYLDKEPLPSNLEQAMVPSKATILDNPYGTAPGMWMEKENTVFVSMPGVPFEMKNLMTEQVLPRVIKKFNRPFIYHKTLLTYGKGETEIQEIISDWEEALPNHIKLAYLPSLGRVRLRLSSTSEDETKLKTEIDSQMDRLHAILSDIAIGYEGDTSLVQQISEALVSRKATLSIVESCTGGTIAQEITAIAGASSYFKGGLIPYDTSMKTTILGVEKELIEQYNVVSIEVASQMAIKSNILFDTQYAIATTGIAGPSKGDGDDEVGTVCIAVAGPRKVIVEKFNFGNARERVILKAKNKALEMLLKEILKN</sequence>
<dbReference type="Gene3D" id="3.40.980.10">
    <property type="entry name" value="MoaB/Mog-like domain"/>
    <property type="match status" value="1"/>
</dbReference>
<dbReference type="InterPro" id="IPR041424">
    <property type="entry name" value="CinA_KH"/>
</dbReference>
<evidence type="ECO:0000256" key="1">
    <source>
        <dbReference type="HAMAP-Rule" id="MF_00226"/>
    </source>
</evidence>
<comment type="caution">
    <text evidence="3">The sequence shown here is derived from an EMBL/GenBank/DDBJ whole genome shotgun (WGS) entry which is preliminary data.</text>
</comment>
<dbReference type="Pfam" id="PF00994">
    <property type="entry name" value="MoCF_biosynth"/>
    <property type="match status" value="1"/>
</dbReference>
<dbReference type="AlphaFoldDB" id="A0A5J4J3C3"/>
<dbReference type="SUPFAM" id="SSF53218">
    <property type="entry name" value="Molybdenum cofactor biosynthesis proteins"/>
    <property type="match status" value="1"/>
</dbReference>
<dbReference type="HAMAP" id="MF_00226_B">
    <property type="entry name" value="CinA_B"/>
    <property type="match status" value="1"/>
</dbReference>
<organism evidence="3 4">
    <name type="scientific">Patiriisocius marinus</name>
    <dbReference type="NCBI Taxonomy" id="1397112"/>
    <lineage>
        <taxon>Bacteria</taxon>
        <taxon>Pseudomonadati</taxon>
        <taxon>Bacteroidota</taxon>
        <taxon>Flavobacteriia</taxon>
        <taxon>Flavobacteriales</taxon>
        <taxon>Flavobacteriaceae</taxon>
        <taxon>Patiriisocius</taxon>
    </lineage>
</organism>
<dbReference type="InterPro" id="IPR001453">
    <property type="entry name" value="MoaB/Mog_dom"/>
</dbReference>
<evidence type="ECO:0000313" key="4">
    <source>
        <dbReference type="Proteomes" id="UP000326509"/>
    </source>
</evidence>
<dbReference type="PIRSF" id="PIRSF006728">
    <property type="entry name" value="CinA"/>
    <property type="match status" value="1"/>
</dbReference>
<evidence type="ECO:0000259" key="2">
    <source>
        <dbReference type="SMART" id="SM00852"/>
    </source>
</evidence>
<dbReference type="NCBIfam" id="TIGR00199">
    <property type="entry name" value="PncC_domain"/>
    <property type="match status" value="1"/>
</dbReference>
<dbReference type="InterPro" id="IPR036425">
    <property type="entry name" value="MoaB/Mog-like_dom_sf"/>
</dbReference>
<dbReference type="EMBL" id="BKCG01000002">
    <property type="protein sequence ID" value="GER58947.1"/>
    <property type="molecule type" value="Genomic_DNA"/>
</dbReference>
<comment type="similarity">
    <text evidence="1">Belongs to the CinA family.</text>
</comment>
<dbReference type="Proteomes" id="UP000326509">
    <property type="component" value="Unassembled WGS sequence"/>
</dbReference>
<dbReference type="NCBIfam" id="TIGR00177">
    <property type="entry name" value="molyb_syn"/>
    <property type="match status" value="1"/>
</dbReference>
<dbReference type="InterPro" id="IPR008135">
    <property type="entry name" value="Competence-induced_CinA"/>
</dbReference>
<name>A0A5J4J3C3_9FLAO</name>
<dbReference type="NCBIfam" id="TIGR00200">
    <property type="entry name" value="cinA_nterm"/>
    <property type="match status" value="1"/>
</dbReference>
<protein>
    <recommendedName>
        <fullName evidence="1">CinA-like protein</fullName>
    </recommendedName>
</protein>
<proteinExistence type="inferred from homology"/>
<dbReference type="Pfam" id="PF18146">
    <property type="entry name" value="CinA_KH"/>
    <property type="match status" value="1"/>
</dbReference>
<gene>
    <name evidence="3" type="ORF">ULMA_10550</name>
</gene>
<dbReference type="PANTHER" id="PTHR13939:SF0">
    <property type="entry name" value="NMN AMIDOHYDROLASE-LIKE PROTEIN YFAY"/>
    <property type="match status" value="1"/>
</dbReference>
<feature type="domain" description="MoaB/Mog" evidence="2">
    <location>
        <begin position="4"/>
        <end position="172"/>
    </location>
</feature>
<dbReference type="SMART" id="SM00852">
    <property type="entry name" value="MoCF_biosynth"/>
    <property type="match status" value="1"/>
</dbReference>
<dbReference type="InterPro" id="IPR036653">
    <property type="entry name" value="CinA-like_C"/>
</dbReference>
<dbReference type="InterPro" id="IPR008136">
    <property type="entry name" value="CinA_C"/>
</dbReference>
<accession>A0A5J4J3C3</accession>